<comment type="caution">
    <text evidence="2">The sequence shown here is derived from an EMBL/GenBank/DDBJ whole genome shotgun (WGS) entry which is preliminary data.</text>
</comment>
<keyword evidence="1" id="KW-0472">Membrane</keyword>
<sequence length="169" mass="18136">MEATTTTNLSNSTSIFVSQTAGTPDHRNNIVWGVVGAVCFVCVAIGIMAGLKTWHKRRSRPKSVAPSAAYQHRYAPIELANSQNTLSGTYKGNLNGDRNPPPIITPAPSSLVSLPSVLYDLTEPSLYSPAVESSDMFTSQGGHSADSDRPVSLSHFARLVPLRRAGGRW</sequence>
<dbReference type="AlphaFoldDB" id="A0AAD6TI26"/>
<reference evidence="2" key="1">
    <citation type="submission" date="2023-03" db="EMBL/GenBank/DDBJ databases">
        <title>Massive genome expansion in bonnet fungi (Mycena s.s.) driven by repeated elements and novel gene families across ecological guilds.</title>
        <authorList>
            <consortium name="Lawrence Berkeley National Laboratory"/>
            <person name="Harder C.B."/>
            <person name="Miyauchi S."/>
            <person name="Viragh M."/>
            <person name="Kuo A."/>
            <person name="Thoen E."/>
            <person name="Andreopoulos B."/>
            <person name="Lu D."/>
            <person name="Skrede I."/>
            <person name="Drula E."/>
            <person name="Henrissat B."/>
            <person name="Morin E."/>
            <person name="Kohler A."/>
            <person name="Barry K."/>
            <person name="LaButti K."/>
            <person name="Morin E."/>
            <person name="Salamov A."/>
            <person name="Lipzen A."/>
            <person name="Mereny Z."/>
            <person name="Hegedus B."/>
            <person name="Baldrian P."/>
            <person name="Stursova M."/>
            <person name="Weitz H."/>
            <person name="Taylor A."/>
            <person name="Grigoriev I.V."/>
            <person name="Nagy L.G."/>
            <person name="Martin F."/>
            <person name="Kauserud H."/>
        </authorList>
    </citation>
    <scope>NUCLEOTIDE SEQUENCE</scope>
    <source>
        <strain evidence="2">CBHHK200</strain>
    </source>
</reference>
<evidence type="ECO:0000313" key="3">
    <source>
        <dbReference type="Proteomes" id="UP001218188"/>
    </source>
</evidence>
<evidence type="ECO:0000256" key="1">
    <source>
        <dbReference type="SAM" id="Phobius"/>
    </source>
</evidence>
<keyword evidence="1" id="KW-1133">Transmembrane helix</keyword>
<keyword evidence="3" id="KW-1185">Reference proteome</keyword>
<accession>A0AAD6TI26</accession>
<keyword evidence="1" id="KW-0812">Transmembrane</keyword>
<name>A0AAD6TI26_9AGAR</name>
<dbReference type="Proteomes" id="UP001218188">
    <property type="component" value="Unassembled WGS sequence"/>
</dbReference>
<proteinExistence type="predicted"/>
<protein>
    <submittedName>
        <fullName evidence="2">Uncharacterized protein</fullName>
    </submittedName>
</protein>
<gene>
    <name evidence="2" type="ORF">C8F04DRAFT_217428</name>
</gene>
<dbReference type="EMBL" id="JARJCM010000002">
    <property type="protein sequence ID" value="KAJ7046999.1"/>
    <property type="molecule type" value="Genomic_DNA"/>
</dbReference>
<evidence type="ECO:0000313" key="2">
    <source>
        <dbReference type="EMBL" id="KAJ7046999.1"/>
    </source>
</evidence>
<feature type="transmembrane region" description="Helical" evidence="1">
    <location>
        <begin position="30"/>
        <end position="51"/>
    </location>
</feature>
<organism evidence="2 3">
    <name type="scientific">Mycena alexandri</name>
    <dbReference type="NCBI Taxonomy" id="1745969"/>
    <lineage>
        <taxon>Eukaryota</taxon>
        <taxon>Fungi</taxon>
        <taxon>Dikarya</taxon>
        <taxon>Basidiomycota</taxon>
        <taxon>Agaricomycotina</taxon>
        <taxon>Agaricomycetes</taxon>
        <taxon>Agaricomycetidae</taxon>
        <taxon>Agaricales</taxon>
        <taxon>Marasmiineae</taxon>
        <taxon>Mycenaceae</taxon>
        <taxon>Mycena</taxon>
    </lineage>
</organism>